<dbReference type="EMBL" id="CM037159">
    <property type="protein sequence ID" value="KAH7866645.1"/>
    <property type="molecule type" value="Genomic_DNA"/>
</dbReference>
<keyword evidence="2" id="KW-1185">Reference proteome</keyword>
<sequence>MPIPLFLKALIISTFLHALLGPVESSVVGAPQSGSDIVANLIPLPQNQSLTSDAQAYLDAHNAIRRAKGVPPLQWDPKLAQYAKNWADQSVNECNPHHHSGGPYGENTLWEQYDERTPAMVAQIWINEQANYDQSKMQCKCQPETSTCMCGHYTQVVWSSTTAVGCGNATCNNDLGVLIVCSYNPPGNYVNQNPFQNAHPLPSTGLPGPSGAKKLRRNRRHGTKMLHRLRNASKPILP</sequence>
<dbReference type="Proteomes" id="UP000828048">
    <property type="component" value="Chromosome 9"/>
</dbReference>
<comment type="caution">
    <text evidence="1">The sequence shown here is derived from an EMBL/GenBank/DDBJ whole genome shotgun (WGS) entry which is preliminary data.</text>
</comment>
<reference evidence="1 2" key="1">
    <citation type="journal article" date="2021" name="Hortic Res">
        <title>High-quality reference genome and annotation aids understanding of berry development for evergreen blueberry (Vaccinium darrowii).</title>
        <authorList>
            <person name="Yu J."/>
            <person name="Hulse-Kemp A.M."/>
            <person name="Babiker E."/>
            <person name="Staton M."/>
        </authorList>
    </citation>
    <scope>NUCLEOTIDE SEQUENCE [LARGE SCALE GENOMIC DNA]</scope>
    <source>
        <strain evidence="2">cv. NJ 8807/NJ 8810</strain>
        <tissue evidence="1">Young leaf</tissue>
    </source>
</reference>
<organism evidence="1 2">
    <name type="scientific">Vaccinium darrowii</name>
    <dbReference type="NCBI Taxonomy" id="229202"/>
    <lineage>
        <taxon>Eukaryota</taxon>
        <taxon>Viridiplantae</taxon>
        <taxon>Streptophyta</taxon>
        <taxon>Embryophyta</taxon>
        <taxon>Tracheophyta</taxon>
        <taxon>Spermatophyta</taxon>
        <taxon>Magnoliopsida</taxon>
        <taxon>eudicotyledons</taxon>
        <taxon>Gunneridae</taxon>
        <taxon>Pentapetalae</taxon>
        <taxon>asterids</taxon>
        <taxon>Ericales</taxon>
        <taxon>Ericaceae</taxon>
        <taxon>Vaccinioideae</taxon>
        <taxon>Vaccinieae</taxon>
        <taxon>Vaccinium</taxon>
    </lineage>
</organism>
<evidence type="ECO:0000313" key="2">
    <source>
        <dbReference type="Proteomes" id="UP000828048"/>
    </source>
</evidence>
<protein>
    <submittedName>
        <fullName evidence="1">Uncharacterized protein</fullName>
    </submittedName>
</protein>
<accession>A0ACB7ZNG6</accession>
<evidence type="ECO:0000313" key="1">
    <source>
        <dbReference type="EMBL" id="KAH7866645.1"/>
    </source>
</evidence>
<name>A0ACB7ZNG6_9ERIC</name>
<gene>
    <name evidence="1" type="ORF">Vadar_023172</name>
</gene>
<proteinExistence type="predicted"/>